<dbReference type="VEuPathDB" id="TriTrypDB:TcCL_ESM06944"/>
<feature type="region of interest" description="Disordered" evidence="1">
    <location>
        <begin position="1"/>
        <end position="26"/>
    </location>
</feature>
<feature type="region of interest" description="Disordered" evidence="1">
    <location>
        <begin position="705"/>
        <end position="744"/>
    </location>
</feature>
<protein>
    <submittedName>
        <fullName evidence="2">Uncharacterized protein</fullName>
    </submittedName>
</protein>
<evidence type="ECO:0000313" key="2">
    <source>
        <dbReference type="EMBL" id="PWV08098.1"/>
    </source>
</evidence>
<dbReference type="PANTHER" id="PTHR35615:SF7">
    <property type="entry name" value="PRESENT IN THE OUTER MITOCHONDRIAL MEMBRANE PROTEOME 22"/>
    <property type="match status" value="1"/>
</dbReference>
<organism evidence="2 3">
    <name type="scientific">Trypanosoma cruzi</name>
    <dbReference type="NCBI Taxonomy" id="5693"/>
    <lineage>
        <taxon>Eukaryota</taxon>
        <taxon>Discoba</taxon>
        <taxon>Euglenozoa</taxon>
        <taxon>Kinetoplastea</taxon>
        <taxon>Metakinetoplastina</taxon>
        <taxon>Trypanosomatida</taxon>
        <taxon>Trypanosomatidae</taxon>
        <taxon>Trypanosoma</taxon>
        <taxon>Schizotrypanum</taxon>
    </lineage>
</organism>
<dbReference type="OrthoDB" id="241839at2759"/>
<comment type="caution">
    <text evidence="2">The sequence shown here is derived from an EMBL/GenBank/DDBJ whole genome shotgun (WGS) entry which is preliminary data.</text>
</comment>
<dbReference type="VEuPathDB" id="TriTrypDB:TcG_07282"/>
<dbReference type="Proteomes" id="UP000246078">
    <property type="component" value="Unassembled WGS sequence"/>
</dbReference>
<evidence type="ECO:0000256" key="1">
    <source>
        <dbReference type="SAM" id="MobiDB-lite"/>
    </source>
</evidence>
<dbReference type="VEuPathDB" id="TriTrypDB:TCDM_08544"/>
<dbReference type="VEuPathDB" id="TriTrypDB:ECC02_006955"/>
<dbReference type="VEuPathDB" id="TriTrypDB:C3747_94g144"/>
<gene>
    <name evidence="2" type="ORF">C3747_94g144</name>
</gene>
<dbReference type="VEuPathDB" id="TriTrypDB:TcCLB.508669.30"/>
<sequence length="744" mass="82210">MRGEVDGDCGAHGESDQALNDGQGRANESQMVLTMRLEDFCFNFLDKQEELFDEAREEQCASKSRILYNSSLSSTPVLMVQTTPDSKKGSIRREEIRSLCLSREGTGVSSELWVSISSASPPNWSSLSLFDPDSGNSEEPEPDEYIMLGEGGFLDKICGGNLEPVASDGPMRKSTGDHSAWAHQKKEPSVVAAKSSASSFRSQVGEEMAGNKTAVLGEGKRNARGNSLGSLDIVNRSLPEMPRSLLEQCNIAAAPLEPDCSDSEFGLPPYYFTSLMDFMSAEPTSDEELPPILQAHEGKKLSKTDFLKERLSRYRIEGKRQNVNFQRVKAVAFISSLEGGDESCSDVPPSIISQTGTGAVSVIEHEELRNGRILQLKSSYDMDEVICSTEVGRSQTLTSLLNCVHCGQRSFLLSTYAPGSLPTSVRLTRDFLKKLIQRYREGEVVDRTKCTIWISLAAITTPRSAVDMLYPEDEEGNVVPIRNGFIALCGPLLMGLTWREVSSKECLADIASRMRRRLRRHPENMVVGTILVRERALHMDSEINIPKLVLANFTFALTRDPRFFCSIGQARASPLRVFFSDALGGAALTTHVTCVGQSTSNGLTSDYFDYALMLQRIMNSRPFVCDLGLCYLKAEKLLQRIEDSGKSNTSISNDDIETLEEVVSDTEWLLHNADLAPTKCIRERTEHPSTSIIFSSEADFLEKDGVKQRRRRGTLNGVGKKTTRPSPFSSPYEASDENTLLPSL</sequence>
<dbReference type="EMBL" id="PRFC01000094">
    <property type="protein sequence ID" value="PWV08098.1"/>
    <property type="molecule type" value="Genomic_DNA"/>
</dbReference>
<reference evidence="2 3" key="1">
    <citation type="journal article" date="2018" name="Microb. Genom.">
        <title>Expanding an expanded genome: long-read sequencing of Trypanosoma cruzi.</title>
        <authorList>
            <person name="Berna L."/>
            <person name="Rodriguez M."/>
            <person name="Chiribao M.L."/>
            <person name="Parodi-Talice A."/>
            <person name="Pita S."/>
            <person name="Rijo G."/>
            <person name="Alvarez-Valin F."/>
            <person name="Robello C."/>
        </authorList>
    </citation>
    <scope>NUCLEOTIDE SEQUENCE [LARGE SCALE GENOMIC DNA]</scope>
    <source>
        <strain evidence="2 3">TCC</strain>
    </source>
</reference>
<dbReference type="VEuPathDB" id="TriTrypDB:TcYC6_0077610"/>
<dbReference type="AlphaFoldDB" id="A0A2V2WHL4"/>
<name>A0A2V2WHL4_TRYCR</name>
<dbReference type="VEuPathDB" id="TriTrypDB:TCSYLVIO_006320"/>
<dbReference type="VEuPathDB" id="TriTrypDB:Tc_MARK_9536"/>
<feature type="compositionally biased region" description="Basic and acidic residues" evidence="1">
    <location>
        <begin position="1"/>
        <end position="15"/>
    </location>
</feature>
<dbReference type="PANTHER" id="PTHR35615">
    <property type="entry name" value="PRESENT IN THE OUTER MITOCHONDRIAL MEMBRANE PROTEOME 22-RELATED"/>
    <property type="match status" value="1"/>
</dbReference>
<dbReference type="VEuPathDB" id="TriTrypDB:TcBrA4_0101630"/>
<dbReference type="VEuPathDB" id="TriTrypDB:TcCLB.503975.20"/>
<dbReference type="VEuPathDB" id="TriTrypDB:BCY84_02814"/>
<proteinExistence type="predicted"/>
<accession>A0A2V2WHL4</accession>
<evidence type="ECO:0000313" key="3">
    <source>
        <dbReference type="Proteomes" id="UP000246078"/>
    </source>
</evidence>
<dbReference type="SMR" id="A0A2V2WHL4"/>